<name>A0A3G9H2T8_9FIRM</name>
<feature type="transmembrane region" description="Helical" evidence="1">
    <location>
        <begin position="65"/>
        <end position="87"/>
    </location>
</feature>
<dbReference type="Pfam" id="PF05987">
    <property type="entry name" value="DUF898"/>
    <property type="match status" value="1"/>
</dbReference>
<accession>A0A3G9H2T8</accession>
<dbReference type="Proteomes" id="UP000443070">
    <property type="component" value="Unassembled WGS sequence"/>
</dbReference>
<evidence type="ECO:0000313" key="6">
    <source>
        <dbReference type="Proteomes" id="UP000484547"/>
    </source>
</evidence>
<dbReference type="AlphaFoldDB" id="A0A3G9H2T8"/>
<keyword evidence="5" id="KW-1185">Reference proteome</keyword>
<keyword evidence="1" id="KW-1133">Transmembrane helix</keyword>
<evidence type="ECO:0000256" key="1">
    <source>
        <dbReference type="SAM" id="Phobius"/>
    </source>
</evidence>
<organism evidence="2">
    <name type="scientific">Phascolarctobacterium faecium</name>
    <dbReference type="NCBI Taxonomy" id="33025"/>
    <lineage>
        <taxon>Bacteria</taxon>
        <taxon>Bacillati</taxon>
        <taxon>Bacillota</taxon>
        <taxon>Negativicutes</taxon>
        <taxon>Acidaminococcales</taxon>
        <taxon>Acidaminococcaceae</taxon>
        <taxon>Phascolarctobacterium</taxon>
    </lineage>
</organism>
<comment type="caution">
    <text evidence="2">The sequence shown here is derived from an EMBL/GenBank/DDBJ whole genome shotgun (WGS) entry which is preliminary data.</text>
</comment>
<gene>
    <name evidence="2" type="ORF">BN533_02154</name>
    <name evidence="3" type="ORF">GMD11_05195</name>
    <name evidence="4" type="ORF">GMD18_04840</name>
</gene>
<keyword evidence="1" id="KW-0812">Transmembrane</keyword>
<evidence type="ECO:0000313" key="2">
    <source>
        <dbReference type="EMBL" id="CDB44934.1"/>
    </source>
</evidence>
<dbReference type="InterPro" id="IPR010295">
    <property type="entry name" value="DUF898"/>
</dbReference>
<dbReference type="OrthoDB" id="637345at2"/>
<protein>
    <submittedName>
        <fullName evidence="3">DUF898 family protein</fullName>
    </submittedName>
    <submittedName>
        <fullName evidence="2">Putative membrane protein</fullName>
    </submittedName>
</protein>
<feature type="transmembrane region" description="Helical" evidence="1">
    <location>
        <begin position="12"/>
        <end position="33"/>
    </location>
</feature>
<dbReference type="GeneID" id="49405884"/>
<dbReference type="EMBL" id="CBDS010000005">
    <property type="protein sequence ID" value="CDB44934.1"/>
    <property type="molecule type" value="Genomic_DNA"/>
</dbReference>
<reference evidence="5 6" key="2">
    <citation type="journal article" date="2019" name="Nat. Med.">
        <title>A library of human gut bacterial isolates paired with longitudinal multiomics data enables mechanistic microbiome research.</title>
        <authorList>
            <person name="Poyet M."/>
            <person name="Groussin M."/>
            <person name="Gibbons S.M."/>
            <person name="Avila-Pacheco J."/>
            <person name="Jiang X."/>
            <person name="Kearney S.M."/>
            <person name="Perrotta A.R."/>
            <person name="Berdy B."/>
            <person name="Zhao S."/>
            <person name="Lieberman T.D."/>
            <person name="Swanson P.K."/>
            <person name="Smith M."/>
            <person name="Roesemann S."/>
            <person name="Alexander J.E."/>
            <person name="Rich S.A."/>
            <person name="Livny J."/>
            <person name="Vlamakis H."/>
            <person name="Clish C."/>
            <person name="Bullock K."/>
            <person name="Deik A."/>
            <person name="Scott J."/>
            <person name="Pierce K.A."/>
            <person name="Xavier R.J."/>
            <person name="Alm E.J."/>
        </authorList>
    </citation>
    <scope>NUCLEOTIDE SEQUENCE [LARGE SCALE GENOMIC DNA]</scope>
    <source>
        <strain evidence="3 6">BIOML-A13</strain>
        <strain evidence="4 5">BIOML-A3</strain>
    </source>
</reference>
<sequence length="102" mass="11968">MNKPFVFVGSGLGYLWLLIWTTVVSIITVGLFFPWAYSAQQRWICANTYVEGRRLRFDGTGLGFFFQWLVIMLLTAVTFGIYAPWGYCQFKRWETRNTVFDD</sequence>
<reference evidence="2" key="1">
    <citation type="submission" date="2012-11" db="EMBL/GenBank/DDBJ databases">
        <title>Dependencies among metagenomic species, viruses, plasmids and units of genetic variation.</title>
        <authorList>
            <person name="Nielsen H.B."/>
            <person name="Almeida M."/>
            <person name="Juncker A.S."/>
            <person name="Rasmussen S."/>
            <person name="Li J."/>
            <person name="Sunagawa S."/>
            <person name="Plichta D."/>
            <person name="Gautier L."/>
            <person name="Le Chatelier E."/>
            <person name="Peletier E."/>
            <person name="Bonde I."/>
            <person name="Nielsen T."/>
            <person name="Manichanh C."/>
            <person name="Arumugam M."/>
            <person name="Batto J."/>
            <person name="Santos M.B.Q.D."/>
            <person name="Blom N."/>
            <person name="Borruel N."/>
            <person name="Burgdorf K.S."/>
            <person name="Boumezbeur F."/>
            <person name="Casellas F."/>
            <person name="Dore J."/>
            <person name="Guarner F."/>
            <person name="Hansen T."/>
            <person name="Hildebrand F."/>
            <person name="Kaas R.S."/>
            <person name="Kennedy S."/>
            <person name="Kristiansen K."/>
            <person name="Kultima J.R."/>
            <person name="Leonard P."/>
            <person name="Levenez F."/>
            <person name="Lund O."/>
            <person name="Moumen B."/>
            <person name="Le Paslier D."/>
            <person name="Pons N."/>
            <person name="Pedersen O."/>
            <person name="Prifti E."/>
            <person name="Qin J."/>
            <person name="Raes J."/>
            <person name="Tap J."/>
            <person name="Tims S."/>
            <person name="Ussery D.W."/>
            <person name="Yamada T."/>
            <person name="MetaHit consortium"/>
            <person name="Renault P."/>
            <person name="Sicheritz-Ponten T."/>
            <person name="Bork P."/>
            <person name="Wang J."/>
            <person name="Brunak S."/>
            <person name="Ehrlich S.D."/>
        </authorList>
    </citation>
    <scope>NUCLEOTIDE SEQUENCE [LARGE SCALE GENOMIC DNA]</scope>
</reference>
<keyword evidence="1" id="KW-0472">Membrane</keyword>
<dbReference type="EMBL" id="WNBW01000002">
    <property type="protein sequence ID" value="MTU03726.1"/>
    <property type="molecule type" value="Genomic_DNA"/>
</dbReference>
<evidence type="ECO:0000313" key="3">
    <source>
        <dbReference type="EMBL" id="MTT75664.1"/>
    </source>
</evidence>
<evidence type="ECO:0000313" key="4">
    <source>
        <dbReference type="EMBL" id="MTU03726.1"/>
    </source>
</evidence>
<dbReference type="Proteomes" id="UP000484547">
    <property type="component" value="Unassembled WGS sequence"/>
</dbReference>
<accession>R6IEC9</accession>
<dbReference type="RefSeq" id="WP_021719053.1">
    <property type="nucleotide sequence ID" value="NZ_AP019004.1"/>
</dbReference>
<evidence type="ECO:0000313" key="5">
    <source>
        <dbReference type="Proteomes" id="UP000443070"/>
    </source>
</evidence>
<proteinExistence type="predicted"/>
<dbReference type="EMBL" id="WNBM01000002">
    <property type="protein sequence ID" value="MTT75664.1"/>
    <property type="molecule type" value="Genomic_DNA"/>
</dbReference>